<evidence type="ECO:0000313" key="1">
    <source>
        <dbReference type="EMBL" id="OAQ26641.1"/>
    </source>
</evidence>
<organism evidence="1 2">
    <name type="scientific">Linnemannia elongata AG-77</name>
    <dbReference type="NCBI Taxonomy" id="1314771"/>
    <lineage>
        <taxon>Eukaryota</taxon>
        <taxon>Fungi</taxon>
        <taxon>Fungi incertae sedis</taxon>
        <taxon>Mucoromycota</taxon>
        <taxon>Mortierellomycotina</taxon>
        <taxon>Mortierellomycetes</taxon>
        <taxon>Mortierellales</taxon>
        <taxon>Mortierellaceae</taxon>
        <taxon>Linnemannia</taxon>
    </lineage>
</organism>
<dbReference type="AlphaFoldDB" id="A0A197JQA0"/>
<dbReference type="EMBL" id="KV442065">
    <property type="protein sequence ID" value="OAQ26641.1"/>
    <property type="molecule type" value="Genomic_DNA"/>
</dbReference>
<sequence length="89" mass="10531">MRLVNLFLESSLSFFLNSRRIDDNLSHKKAQLSHHGYLFLFAMLRNRDQLFVPIPCLLLFLSLGWYQEALESFEVFKMRGKVQPLCHQS</sequence>
<name>A0A197JQA0_9FUNG</name>
<evidence type="ECO:0000313" key="2">
    <source>
        <dbReference type="Proteomes" id="UP000078512"/>
    </source>
</evidence>
<protein>
    <submittedName>
        <fullName evidence="1">Uncharacterized protein</fullName>
    </submittedName>
</protein>
<gene>
    <name evidence="1" type="ORF">K457DRAFT_688167</name>
</gene>
<proteinExistence type="predicted"/>
<keyword evidence="2" id="KW-1185">Reference proteome</keyword>
<reference evidence="1 2" key="1">
    <citation type="submission" date="2016-05" db="EMBL/GenBank/DDBJ databases">
        <title>Genome sequencing reveals origins of a unique bacterial endosymbiosis in the earliest lineages of terrestrial Fungi.</title>
        <authorList>
            <consortium name="DOE Joint Genome Institute"/>
            <person name="Uehling J."/>
            <person name="Gryganskyi A."/>
            <person name="Hameed K."/>
            <person name="Tschaplinski T."/>
            <person name="Misztal P."/>
            <person name="Wu S."/>
            <person name="Desiro A."/>
            <person name="Vande Pol N."/>
            <person name="Du Z.-Y."/>
            <person name="Zienkiewicz A."/>
            <person name="Zienkiewicz K."/>
            <person name="Morin E."/>
            <person name="Tisserant E."/>
            <person name="Splivallo R."/>
            <person name="Hainaut M."/>
            <person name="Henrissat B."/>
            <person name="Ohm R."/>
            <person name="Kuo A."/>
            <person name="Yan J."/>
            <person name="Lipzen A."/>
            <person name="Nolan M."/>
            <person name="Labutti K."/>
            <person name="Barry K."/>
            <person name="Goldstein A."/>
            <person name="Labbe J."/>
            <person name="Schadt C."/>
            <person name="Tuskan G."/>
            <person name="Grigoriev I."/>
            <person name="Martin F."/>
            <person name="Vilgalys R."/>
            <person name="Bonito G."/>
        </authorList>
    </citation>
    <scope>NUCLEOTIDE SEQUENCE [LARGE SCALE GENOMIC DNA]</scope>
    <source>
        <strain evidence="1 2">AG-77</strain>
    </source>
</reference>
<dbReference type="Proteomes" id="UP000078512">
    <property type="component" value="Unassembled WGS sequence"/>
</dbReference>
<accession>A0A197JQA0</accession>